<proteinExistence type="predicted"/>
<organism evidence="1 2">
    <name type="scientific">Vigna unguiculata</name>
    <name type="common">Cowpea</name>
    <dbReference type="NCBI Taxonomy" id="3917"/>
    <lineage>
        <taxon>Eukaryota</taxon>
        <taxon>Viridiplantae</taxon>
        <taxon>Streptophyta</taxon>
        <taxon>Embryophyta</taxon>
        <taxon>Tracheophyta</taxon>
        <taxon>Spermatophyta</taxon>
        <taxon>Magnoliopsida</taxon>
        <taxon>eudicotyledons</taxon>
        <taxon>Gunneridae</taxon>
        <taxon>Pentapetalae</taxon>
        <taxon>rosids</taxon>
        <taxon>fabids</taxon>
        <taxon>Fabales</taxon>
        <taxon>Fabaceae</taxon>
        <taxon>Papilionoideae</taxon>
        <taxon>50 kb inversion clade</taxon>
        <taxon>NPAAA clade</taxon>
        <taxon>indigoferoid/millettioid clade</taxon>
        <taxon>Phaseoleae</taxon>
        <taxon>Vigna</taxon>
    </lineage>
</organism>
<accession>A0A4D6LZU8</accession>
<gene>
    <name evidence="1" type="ORF">DEO72_LG5g2485</name>
</gene>
<protein>
    <submittedName>
        <fullName evidence="1">Uncharacterized protein</fullName>
    </submittedName>
</protein>
<dbReference type="EMBL" id="CP039349">
    <property type="protein sequence ID" value="QCD94402.1"/>
    <property type="molecule type" value="Genomic_DNA"/>
</dbReference>
<sequence>MGGMSKRWHSWLIEHVRSIETFATEFENLIKKSYQEREVLFSGKLGKESCSNANDVTEVFNKDHGGDNVGAMLQGEIERCPNVGMNLECKTKLRRRFFYHVALS</sequence>
<evidence type="ECO:0000313" key="2">
    <source>
        <dbReference type="Proteomes" id="UP000501690"/>
    </source>
</evidence>
<keyword evidence="2" id="KW-1185">Reference proteome</keyword>
<reference evidence="1 2" key="1">
    <citation type="submission" date="2019-04" db="EMBL/GenBank/DDBJ databases">
        <title>An improved genome assembly and genetic linkage map for asparagus bean, Vigna unguiculata ssp. sesquipedialis.</title>
        <authorList>
            <person name="Xia Q."/>
            <person name="Zhang R."/>
            <person name="Dong Y."/>
        </authorList>
    </citation>
    <scope>NUCLEOTIDE SEQUENCE [LARGE SCALE GENOMIC DNA]</scope>
    <source>
        <tissue evidence="1">Leaf</tissue>
    </source>
</reference>
<evidence type="ECO:0000313" key="1">
    <source>
        <dbReference type="EMBL" id="QCD94402.1"/>
    </source>
</evidence>
<dbReference type="Proteomes" id="UP000501690">
    <property type="component" value="Linkage Group LG5"/>
</dbReference>
<dbReference type="AlphaFoldDB" id="A0A4D6LZU8"/>
<name>A0A4D6LZU8_VIGUN</name>